<sequence length="381" mass="42124">MGSFCFHYQHDRLPVSDLLGCMSTFTTTHKHPALKLLRLAAPLLPVSDLSLPSVRLAPAEMQSQRIPGRKRGRPPLHSTPMKMAVHNIYSASAGSLPAVKIPKKRGRKPGYKLKSRVLMTPLALSPPRSTPEPDLSSIPQDAATVPSLAASQALTVCLYINKQANAGPYLERRKVQQLPEHFGPERPSAVLQQAVQACIDCAHQQKLVFSLVKQGYGGEMVSVSASFDGKQHLRSLPVVNSVGYVLRFLTKLCRSLLCDDLFSHQPFPRGTSASDNAPESQEGRMESASNPSPDRQDARRPRSRNPSSWSVEDVVWFLKDADPQALGPHVELFRKHVCTMEIDGNALLLLKSDMIMKYLGLKLGPALKLCYHIDKLKQDKF</sequence>
<keyword evidence="3" id="KW-0678">Repressor</keyword>
<dbReference type="PANTHER" id="PTHR12247">
    <property type="entry name" value="POLYCOMB GROUP PROTEIN"/>
    <property type="match status" value="1"/>
</dbReference>
<gene>
    <name evidence="10" type="primary">SCML4</name>
</gene>
<organism evidence="9 10">
    <name type="scientific">Bos indicus</name>
    <name type="common">Zebu</name>
    <dbReference type="NCBI Taxonomy" id="9915"/>
    <lineage>
        <taxon>Eukaryota</taxon>
        <taxon>Metazoa</taxon>
        <taxon>Chordata</taxon>
        <taxon>Craniata</taxon>
        <taxon>Vertebrata</taxon>
        <taxon>Euteleostomi</taxon>
        <taxon>Mammalia</taxon>
        <taxon>Eutheria</taxon>
        <taxon>Laurasiatheria</taxon>
        <taxon>Artiodactyla</taxon>
        <taxon>Ruminantia</taxon>
        <taxon>Pecora</taxon>
        <taxon>Bovidae</taxon>
        <taxon>Bovinae</taxon>
        <taxon>Bos</taxon>
    </lineage>
</organism>
<evidence type="ECO:0000256" key="6">
    <source>
        <dbReference type="ARBA" id="ARBA00023242"/>
    </source>
</evidence>
<accession>A0ABM4SWE1</accession>
<comment type="similarity">
    <text evidence="2">Belongs to the SCM family.</text>
</comment>
<dbReference type="CDD" id="cd09578">
    <property type="entry name" value="SAM_Scm"/>
    <property type="match status" value="1"/>
</dbReference>
<dbReference type="InterPro" id="IPR001660">
    <property type="entry name" value="SAM"/>
</dbReference>
<name>A0ABM4SWE1_BOSIN</name>
<dbReference type="InterPro" id="IPR013761">
    <property type="entry name" value="SAM/pointed_sf"/>
</dbReference>
<evidence type="ECO:0000313" key="9">
    <source>
        <dbReference type="Proteomes" id="UP001652663"/>
    </source>
</evidence>
<feature type="domain" description="SAM" evidence="8">
    <location>
        <begin position="306"/>
        <end position="379"/>
    </location>
</feature>
<proteinExistence type="inferred from homology"/>
<dbReference type="Gene3D" id="1.10.150.50">
    <property type="entry name" value="Transcription Factor, Ets-1"/>
    <property type="match status" value="1"/>
</dbReference>
<dbReference type="SMART" id="SM00454">
    <property type="entry name" value="SAM"/>
    <property type="match status" value="1"/>
</dbReference>
<dbReference type="Proteomes" id="UP001652663">
    <property type="component" value="Chromosome 9"/>
</dbReference>
<keyword evidence="9" id="KW-1185">Reference proteome</keyword>
<dbReference type="Pfam" id="PF00536">
    <property type="entry name" value="SAM_1"/>
    <property type="match status" value="1"/>
</dbReference>
<dbReference type="PANTHER" id="PTHR12247:SF85">
    <property type="entry name" value="SEX COMB ON MIDLEG-LIKE PROTEIN 4"/>
    <property type="match status" value="1"/>
</dbReference>
<evidence type="ECO:0000256" key="2">
    <source>
        <dbReference type="ARBA" id="ARBA00008469"/>
    </source>
</evidence>
<reference evidence="10" key="1">
    <citation type="submission" date="2025-08" db="UniProtKB">
        <authorList>
            <consortium name="RefSeq"/>
        </authorList>
    </citation>
    <scope>IDENTIFICATION</scope>
    <source>
        <tissue evidence="10">Blood</tissue>
    </source>
</reference>
<dbReference type="InterPro" id="IPR033763">
    <property type="entry name" value="SCML2_RBR"/>
</dbReference>
<evidence type="ECO:0000313" key="10">
    <source>
        <dbReference type="RefSeq" id="XP_070652104.1"/>
    </source>
</evidence>
<evidence type="ECO:0000256" key="1">
    <source>
        <dbReference type="ARBA" id="ARBA00004123"/>
    </source>
</evidence>
<keyword evidence="4" id="KW-0805">Transcription regulation</keyword>
<protein>
    <submittedName>
        <fullName evidence="10">Sex comb on midleg-like protein 4 isoform X8</fullName>
    </submittedName>
</protein>
<dbReference type="Pfam" id="PF12140">
    <property type="entry name" value="SLED"/>
    <property type="match status" value="1"/>
</dbReference>
<dbReference type="InterPro" id="IPR050548">
    <property type="entry name" value="PcG_chromatin_remod_factors"/>
</dbReference>
<dbReference type="GeneID" id="109563856"/>
<evidence type="ECO:0000256" key="4">
    <source>
        <dbReference type="ARBA" id="ARBA00023015"/>
    </source>
</evidence>
<feature type="region of interest" description="Disordered" evidence="7">
    <location>
        <begin position="268"/>
        <end position="307"/>
    </location>
</feature>
<keyword evidence="5" id="KW-0804">Transcription</keyword>
<dbReference type="Gene3D" id="3.90.1150.190">
    <property type="entry name" value="SLED domain"/>
    <property type="match status" value="1"/>
</dbReference>
<dbReference type="InterPro" id="IPR047531">
    <property type="entry name" value="SAM_Scm-like"/>
</dbReference>
<comment type="subcellular location">
    <subcellularLocation>
        <location evidence="1">Nucleus</location>
    </subcellularLocation>
</comment>
<evidence type="ECO:0000259" key="8">
    <source>
        <dbReference type="SMART" id="SM00454"/>
    </source>
</evidence>
<dbReference type="RefSeq" id="XP_070652104.1">
    <property type="nucleotide sequence ID" value="XM_070796003.1"/>
</dbReference>
<evidence type="ECO:0000256" key="7">
    <source>
        <dbReference type="SAM" id="MobiDB-lite"/>
    </source>
</evidence>
<dbReference type="SUPFAM" id="SSF47769">
    <property type="entry name" value="SAM/Pointed domain"/>
    <property type="match status" value="1"/>
</dbReference>
<dbReference type="InterPro" id="IPR021987">
    <property type="entry name" value="SLED"/>
</dbReference>
<evidence type="ECO:0000256" key="5">
    <source>
        <dbReference type="ARBA" id="ARBA00023163"/>
    </source>
</evidence>
<keyword evidence="6" id="KW-0539">Nucleus</keyword>
<dbReference type="InterPro" id="IPR038348">
    <property type="entry name" value="SLED_sf"/>
</dbReference>
<evidence type="ECO:0000256" key="3">
    <source>
        <dbReference type="ARBA" id="ARBA00022491"/>
    </source>
</evidence>
<dbReference type="Pfam" id="PF17208">
    <property type="entry name" value="RBR"/>
    <property type="match status" value="1"/>
</dbReference>